<gene>
    <name evidence="1" type="ORF">NYF23_12840</name>
</gene>
<dbReference type="EMBL" id="CP103416">
    <property type="protein sequence ID" value="UVW34884.1"/>
    <property type="molecule type" value="Genomic_DNA"/>
</dbReference>
<proteinExistence type="predicted"/>
<dbReference type="Proteomes" id="UP001059934">
    <property type="component" value="Chromosome"/>
</dbReference>
<reference evidence="1" key="1">
    <citation type="submission" date="2022-08" db="EMBL/GenBank/DDBJ databases">
        <title>Catabolic pathway analysis in culturable SAR92 clade bacteria reveals their overlooked roles in DMSP degradation in coastal seas.</title>
        <authorList>
            <person name="He X."/>
            <person name="Zhang X."/>
            <person name="Zhang Y."/>
        </authorList>
    </citation>
    <scope>NUCLEOTIDE SEQUENCE</scope>
    <source>
        <strain evidence="1">H455</strain>
    </source>
</reference>
<name>A0ABY5TM40_9GAMM</name>
<evidence type="ECO:0000313" key="1">
    <source>
        <dbReference type="EMBL" id="UVW34884.1"/>
    </source>
</evidence>
<organism evidence="1 2">
    <name type="scientific">SAR92 clade bacterium H455</name>
    <dbReference type="NCBI Taxonomy" id="2974818"/>
    <lineage>
        <taxon>Bacteria</taxon>
        <taxon>Pseudomonadati</taxon>
        <taxon>Pseudomonadota</taxon>
        <taxon>Gammaproteobacteria</taxon>
        <taxon>Cellvibrionales</taxon>
        <taxon>Porticoccaceae</taxon>
        <taxon>SAR92 clade</taxon>
    </lineage>
</organism>
<evidence type="ECO:0000313" key="2">
    <source>
        <dbReference type="Proteomes" id="UP001059934"/>
    </source>
</evidence>
<sequence>MVKAQRVGEGFIKNMTSYANEEDFLKDQIRSNNLAINFIKGKLGDLNSDFQEDHINTKDKIINVYLQGIDTLKEDNELTRERIKSLGHHE</sequence>
<keyword evidence="2" id="KW-1185">Reference proteome</keyword>
<accession>A0ABY5TM40</accession>
<protein>
    <submittedName>
        <fullName evidence="1">Uncharacterized protein</fullName>
    </submittedName>
</protein>